<reference evidence="2" key="1">
    <citation type="submission" date="2018-11" db="EMBL/GenBank/DDBJ databases">
        <authorList>
            <person name="Grassa J C."/>
        </authorList>
    </citation>
    <scope>NUCLEOTIDE SEQUENCE [LARGE SCALE GENOMIC DNA]</scope>
</reference>
<reference evidence="2" key="2">
    <citation type="submission" date="2021-03" db="UniProtKB">
        <authorList>
            <consortium name="EnsemblPlants"/>
        </authorList>
    </citation>
    <scope>IDENTIFICATION</scope>
</reference>
<dbReference type="EMBL" id="UZAU01000419">
    <property type="status" value="NOT_ANNOTATED_CDS"/>
    <property type="molecule type" value="Genomic_DNA"/>
</dbReference>
<feature type="compositionally biased region" description="Polar residues" evidence="1">
    <location>
        <begin position="151"/>
        <end position="177"/>
    </location>
</feature>
<protein>
    <submittedName>
        <fullName evidence="2">Uncharacterized protein</fullName>
    </submittedName>
</protein>
<dbReference type="EnsemblPlants" id="evm.model.05.395">
    <property type="protein sequence ID" value="cds.evm.model.05.395"/>
    <property type="gene ID" value="evm.TU.05.395"/>
</dbReference>
<dbReference type="Gramene" id="evm.model.05.395">
    <property type="protein sequence ID" value="cds.evm.model.05.395"/>
    <property type="gene ID" value="evm.TU.05.395"/>
</dbReference>
<keyword evidence="3" id="KW-1185">Reference proteome</keyword>
<organism evidence="2 3">
    <name type="scientific">Cannabis sativa</name>
    <name type="common">Hemp</name>
    <name type="synonym">Marijuana</name>
    <dbReference type="NCBI Taxonomy" id="3483"/>
    <lineage>
        <taxon>Eukaryota</taxon>
        <taxon>Viridiplantae</taxon>
        <taxon>Streptophyta</taxon>
        <taxon>Embryophyta</taxon>
        <taxon>Tracheophyta</taxon>
        <taxon>Spermatophyta</taxon>
        <taxon>Magnoliopsida</taxon>
        <taxon>eudicotyledons</taxon>
        <taxon>Gunneridae</taxon>
        <taxon>Pentapetalae</taxon>
        <taxon>rosids</taxon>
        <taxon>fabids</taxon>
        <taxon>Rosales</taxon>
        <taxon>Cannabaceae</taxon>
        <taxon>Cannabis</taxon>
    </lineage>
</organism>
<feature type="region of interest" description="Disordered" evidence="1">
    <location>
        <begin position="84"/>
        <end position="177"/>
    </location>
</feature>
<proteinExistence type="predicted"/>
<sequence>MFMPIYPNFGGNNLSISARTADVMWIVDNTPPARTKLRRCIIEELLNDANVTVDAREELAKKLQDCSGDSDDGYDEFVMYMPDIDMPEFDMEDVDGGSDEDTDSSVQIIETLDDSESENEGLTDKAHLHPNTQTNAQNSFETPSKPEKVQSSKTSAQTRSQRQGKTGQLNPCTSPKT</sequence>
<evidence type="ECO:0000313" key="2">
    <source>
        <dbReference type="EnsemblPlants" id="cds.evm.model.05.395"/>
    </source>
</evidence>
<dbReference type="AlphaFoldDB" id="A0A803PQ99"/>
<accession>A0A803PQ99</accession>
<feature type="compositionally biased region" description="Acidic residues" evidence="1">
    <location>
        <begin position="85"/>
        <end position="103"/>
    </location>
</feature>
<feature type="compositionally biased region" description="Acidic residues" evidence="1">
    <location>
        <begin position="111"/>
        <end position="121"/>
    </location>
</feature>
<evidence type="ECO:0000313" key="3">
    <source>
        <dbReference type="Proteomes" id="UP000596661"/>
    </source>
</evidence>
<feature type="compositionally biased region" description="Polar residues" evidence="1">
    <location>
        <begin position="130"/>
        <end position="142"/>
    </location>
</feature>
<dbReference type="Proteomes" id="UP000596661">
    <property type="component" value="Chromosome 5"/>
</dbReference>
<evidence type="ECO:0000256" key="1">
    <source>
        <dbReference type="SAM" id="MobiDB-lite"/>
    </source>
</evidence>
<name>A0A803PQ99_CANSA</name>